<name>A0ABR2JIY4_9PEZI</name>
<protein>
    <submittedName>
        <fullName evidence="1">Uncharacterized protein</fullName>
    </submittedName>
</protein>
<evidence type="ECO:0000313" key="2">
    <source>
        <dbReference type="Proteomes" id="UP001390339"/>
    </source>
</evidence>
<proteinExistence type="predicted"/>
<organism evidence="1 2">
    <name type="scientific">Apiospora arundinis</name>
    <dbReference type="NCBI Taxonomy" id="335852"/>
    <lineage>
        <taxon>Eukaryota</taxon>
        <taxon>Fungi</taxon>
        <taxon>Dikarya</taxon>
        <taxon>Ascomycota</taxon>
        <taxon>Pezizomycotina</taxon>
        <taxon>Sordariomycetes</taxon>
        <taxon>Xylariomycetidae</taxon>
        <taxon>Amphisphaeriales</taxon>
        <taxon>Apiosporaceae</taxon>
        <taxon>Apiospora</taxon>
    </lineage>
</organism>
<accession>A0ABR2JIY4</accession>
<dbReference type="Proteomes" id="UP001390339">
    <property type="component" value="Unassembled WGS sequence"/>
</dbReference>
<keyword evidence="2" id="KW-1185">Reference proteome</keyword>
<evidence type="ECO:0000313" key="1">
    <source>
        <dbReference type="EMBL" id="KAK8877649.1"/>
    </source>
</evidence>
<sequence length="293" mass="33362">MAELYDTLAMNNLVYDWPDMERTVETCCAQCWSSATTSPALLGQCKKVLGNDFAGQELVHSLFAMLYHLGNRLMADPSDMLIGLLRNWAEYVATRYVYMDNPTYQERVYSAIYTSKIPKLVCKDAVTSIKAFRAPADWPSVYDATPKREALAATFRRLEQFDHDLRWSLSSPWPACIKDDLLTVLAYNGIRYASLFKTKPLNLQEFGLAFEPVAKRPHDYSIYVYHTKLVGAVEKPKLESYQLNQFAADHSEIKSKEELKTIMTTASTLKASFQNVVDLHASFVEHLAIWKST</sequence>
<dbReference type="EMBL" id="JAPCWZ010000002">
    <property type="protein sequence ID" value="KAK8877649.1"/>
    <property type="molecule type" value="Genomic_DNA"/>
</dbReference>
<reference evidence="1 2" key="1">
    <citation type="journal article" date="2024" name="IMA Fungus">
        <title>Apiospora arundinis, a panoply of carbohydrate-active enzymes and secondary metabolites.</title>
        <authorList>
            <person name="Sorensen T."/>
            <person name="Petersen C."/>
            <person name="Muurmann A.T."/>
            <person name="Christiansen J.V."/>
            <person name="Brundto M.L."/>
            <person name="Overgaard C.K."/>
            <person name="Boysen A.T."/>
            <person name="Wollenberg R.D."/>
            <person name="Larsen T.O."/>
            <person name="Sorensen J.L."/>
            <person name="Nielsen K.L."/>
            <person name="Sondergaard T.E."/>
        </authorList>
    </citation>
    <scope>NUCLEOTIDE SEQUENCE [LARGE SCALE GENOMIC DNA]</scope>
    <source>
        <strain evidence="1 2">AAU 773</strain>
    </source>
</reference>
<gene>
    <name evidence="1" type="ORF">PGQ11_002595</name>
</gene>
<comment type="caution">
    <text evidence="1">The sequence shown here is derived from an EMBL/GenBank/DDBJ whole genome shotgun (WGS) entry which is preliminary data.</text>
</comment>